<organism evidence="9 10">
    <name type="scientific">Bursaphelenchus okinawaensis</name>
    <dbReference type="NCBI Taxonomy" id="465554"/>
    <lineage>
        <taxon>Eukaryota</taxon>
        <taxon>Metazoa</taxon>
        <taxon>Ecdysozoa</taxon>
        <taxon>Nematoda</taxon>
        <taxon>Chromadorea</taxon>
        <taxon>Rhabditida</taxon>
        <taxon>Tylenchina</taxon>
        <taxon>Tylenchomorpha</taxon>
        <taxon>Aphelenchoidea</taxon>
        <taxon>Aphelenchoididae</taxon>
        <taxon>Bursaphelenchus</taxon>
    </lineage>
</organism>
<dbReference type="Pfam" id="PF01384">
    <property type="entry name" value="PHO4"/>
    <property type="match status" value="1"/>
</dbReference>
<dbReference type="EMBL" id="CAJFDH010000005">
    <property type="protein sequence ID" value="CAD5224803.1"/>
    <property type="molecule type" value="Genomic_DNA"/>
</dbReference>
<gene>
    <name evidence="9" type="ORF">BOKJ2_LOCUS11261</name>
</gene>
<keyword evidence="7 8" id="KW-0472">Membrane</keyword>
<dbReference type="GO" id="GO:0005315">
    <property type="term" value="F:phosphate transmembrane transporter activity"/>
    <property type="evidence" value="ECO:0007669"/>
    <property type="project" value="InterPro"/>
</dbReference>
<feature type="transmembrane region" description="Helical" evidence="8">
    <location>
        <begin position="46"/>
        <end position="66"/>
    </location>
</feature>
<dbReference type="Proteomes" id="UP000614601">
    <property type="component" value="Unassembled WGS sequence"/>
</dbReference>
<keyword evidence="4" id="KW-0592">Phosphate transport</keyword>
<evidence type="ECO:0000256" key="3">
    <source>
        <dbReference type="ARBA" id="ARBA00022448"/>
    </source>
</evidence>
<dbReference type="OrthoDB" id="260807at2759"/>
<comment type="subcellular location">
    <subcellularLocation>
        <location evidence="1">Membrane</location>
        <topology evidence="1">Multi-pass membrane protein</topology>
    </subcellularLocation>
</comment>
<comment type="caution">
    <text evidence="9">The sequence shown here is derived from an EMBL/GenBank/DDBJ whole genome shotgun (WGS) entry which is preliminary data.</text>
</comment>
<evidence type="ECO:0000256" key="2">
    <source>
        <dbReference type="ARBA" id="ARBA00009916"/>
    </source>
</evidence>
<keyword evidence="10" id="KW-1185">Reference proteome</keyword>
<protein>
    <recommendedName>
        <fullName evidence="11">Phosphate transporter</fullName>
    </recommendedName>
</protein>
<evidence type="ECO:0000256" key="1">
    <source>
        <dbReference type="ARBA" id="ARBA00004141"/>
    </source>
</evidence>
<dbReference type="EMBL" id="CAJFCW020000005">
    <property type="protein sequence ID" value="CAG9120213.1"/>
    <property type="molecule type" value="Genomic_DNA"/>
</dbReference>
<proteinExistence type="inferred from homology"/>
<accession>A0A811L901</accession>
<dbReference type="GO" id="GO:0035435">
    <property type="term" value="P:phosphate ion transmembrane transport"/>
    <property type="evidence" value="ECO:0007669"/>
    <property type="project" value="TreeGrafter"/>
</dbReference>
<dbReference type="GO" id="GO:0016020">
    <property type="term" value="C:membrane"/>
    <property type="evidence" value="ECO:0007669"/>
    <property type="project" value="UniProtKB-SubCell"/>
</dbReference>
<evidence type="ECO:0000256" key="5">
    <source>
        <dbReference type="ARBA" id="ARBA00022692"/>
    </source>
</evidence>
<comment type="similarity">
    <text evidence="2">Belongs to the inorganic phosphate transporter (PiT) (TC 2.A.20) family.</text>
</comment>
<evidence type="ECO:0008006" key="11">
    <source>
        <dbReference type="Google" id="ProtNLM"/>
    </source>
</evidence>
<keyword evidence="6 8" id="KW-1133">Transmembrane helix</keyword>
<dbReference type="Proteomes" id="UP000783686">
    <property type="component" value="Unassembled WGS sequence"/>
</dbReference>
<dbReference type="InterPro" id="IPR001204">
    <property type="entry name" value="Phos_transporter"/>
</dbReference>
<name>A0A811L901_9BILA</name>
<evidence type="ECO:0000256" key="4">
    <source>
        <dbReference type="ARBA" id="ARBA00022592"/>
    </source>
</evidence>
<dbReference type="PANTHER" id="PTHR11101:SF67">
    <property type="entry name" value="PHOSPHATE TRANSPORTER"/>
    <property type="match status" value="1"/>
</dbReference>
<evidence type="ECO:0000256" key="7">
    <source>
        <dbReference type="ARBA" id="ARBA00023136"/>
    </source>
</evidence>
<feature type="transmembrane region" description="Helical" evidence="8">
    <location>
        <begin position="188"/>
        <end position="210"/>
    </location>
</feature>
<evidence type="ECO:0000256" key="6">
    <source>
        <dbReference type="ARBA" id="ARBA00022989"/>
    </source>
</evidence>
<keyword evidence="3" id="KW-0813">Transport</keyword>
<keyword evidence="5 8" id="KW-0812">Transmembrane</keyword>
<dbReference type="AlphaFoldDB" id="A0A811L901"/>
<reference evidence="9" key="1">
    <citation type="submission" date="2020-09" db="EMBL/GenBank/DDBJ databases">
        <authorList>
            <person name="Kikuchi T."/>
        </authorList>
    </citation>
    <scope>NUCLEOTIDE SEQUENCE</scope>
    <source>
        <strain evidence="9">SH1</strain>
    </source>
</reference>
<dbReference type="PANTHER" id="PTHR11101">
    <property type="entry name" value="PHOSPHATE TRANSPORTER"/>
    <property type="match status" value="1"/>
</dbReference>
<feature type="transmembrane region" description="Helical" evidence="8">
    <location>
        <begin position="6"/>
        <end position="25"/>
    </location>
</feature>
<evidence type="ECO:0000256" key="8">
    <source>
        <dbReference type="SAM" id="Phobius"/>
    </source>
</evidence>
<evidence type="ECO:0000313" key="10">
    <source>
        <dbReference type="Proteomes" id="UP000614601"/>
    </source>
</evidence>
<evidence type="ECO:0000313" key="9">
    <source>
        <dbReference type="EMBL" id="CAD5224803.1"/>
    </source>
</evidence>
<sequence length="250" mass="28553">MNRFSLFLGIVAMLVRFYLMHFIHFGRSYCIKILRRKEPVKCGIRALPYFYFVCIFFNVFAVLIGGSKSLKWIEKKELEKTSASRVNPVRITDGLPTDTVTQPAPYTNTQKFSTVLKDFVIWLFPKQKRENDSRTLSLFSAIQVFTACFAGFAHGTNDVSNAIAPLSALIAIYDKQSAPLVMQVSTPLYVVVFGVVATCTGLWLLGHLVIRTVGQEMSEINPASLAPRQQYYWLRNSDSQYRQRIAWWDL</sequence>